<protein>
    <recommendedName>
        <fullName evidence="2">DUF4283 domain-containing protein</fullName>
    </recommendedName>
</protein>
<gene>
    <name evidence="3" type="ORF">Sradi_2561900</name>
</gene>
<organism evidence="3">
    <name type="scientific">Sesamum radiatum</name>
    <name type="common">Black benniseed</name>
    <dbReference type="NCBI Taxonomy" id="300843"/>
    <lineage>
        <taxon>Eukaryota</taxon>
        <taxon>Viridiplantae</taxon>
        <taxon>Streptophyta</taxon>
        <taxon>Embryophyta</taxon>
        <taxon>Tracheophyta</taxon>
        <taxon>Spermatophyta</taxon>
        <taxon>Magnoliopsida</taxon>
        <taxon>eudicotyledons</taxon>
        <taxon>Gunneridae</taxon>
        <taxon>Pentapetalae</taxon>
        <taxon>asterids</taxon>
        <taxon>lamiids</taxon>
        <taxon>Lamiales</taxon>
        <taxon>Pedaliaceae</taxon>
        <taxon>Sesamum</taxon>
    </lineage>
</organism>
<feature type="domain" description="DUF4283" evidence="2">
    <location>
        <begin position="110"/>
        <end position="190"/>
    </location>
</feature>
<dbReference type="InterPro" id="IPR040256">
    <property type="entry name" value="At4g02000-like"/>
</dbReference>
<comment type="caution">
    <text evidence="3">The sequence shown here is derived from an EMBL/GenBank/DDBJ whole genome shotgun (WGS) entry which is preliminary data.</text>
</comment>
<feature type="compositionally biased region" description="Low complexity" evidence="1">
    <location>
        <begin position="37"/>
        <end position="48"/>
    </location>
</feature>
<dbReference type="EMBL" id="JACGWJ010000011">
    <property type="protein sequence ID" value="KAL0386801.1"/>
    <property type="molecule type" value="Genomic_DNA"/>
</dbReference>
<sequence length="613" mass="68360">MAHPPIRSKMAVQASSDVPPLAADSAECPPYSAESTQSSSPVQQKQQQNPPPKKSFAEILTGSNKQRYDDLQKFFLADSIPTKVGTRVDIDGRPTLIFNDMETLSFAAAYRYALVGKFSHGAPQYRNLHRLIAGLGIKGAFTISMINAKHVLISLSNEADLSHLWLRRIWHVQGFPMRVFKWTPTFTPEQESSIVPVWVCFPELPAHLFHKDALFAVASMIGTPLQIDDFTFNHSKLSKARVGIEINLAKPLVEEFDLKINGITIRQKVEYEQVPKYCNLCKHVGHDNLECYSKGNAPRPPQRKWKKAVKHSKFKEKMTTDECAIMEKGECSKSAEDCQRYGSEAVLNSQKEIGENVVELDGNGDDRNDTLDGETIDVACDGGPVATRGMEIQLFYQTIKPIVSDRKGKSLKQMKIEEVCRLFKKLKHFGGVCHAINYAESDEEENSRALFTGPKFDTEEGEQGIPSPEKPSPIASRTRCRKKRKNAPAVHSVWTVWWSLGWSRDWARGLWTVAGWAECCAGLGGAARGRAGRWAGLGLTGFIGPDRDWNWHAGLGYAALVDFDCTGPLLDWTGSGMLGRTRRWWALTALGRCWTGLRWAAGLGHCWTGPLLD</sequence>
<feature type="region of interest" description="Disordered" evidence="1">
    <location>
        <begin position="1"/>
        <end position="57"/>
    </location>
</feature>
<dbReference type="InterPro" id="IPR025558">
    <property type="entry name" value="DUF4283"/>
</dbReference>
<dbReference type="PANTHER" id="PTHR31286:SF179">
    <property type="entry name" value="RNASE H TYPE-1 DOMAIN-CONTAINING PROTEIN"/>
    <property type="match status" value="1"/>
</dbReference>
<reference evidence="3" key="1">
    <citation type="submission" date="2020-06" db="EMBL/GenBank/DDBJ databases">
        <authorList>
            <person name="Li T."/>
            <person name="Hu X."/>
            <person name="Zhang T."/>
            <person name="Song X."/>
            <person name="Zhang H."/>
            <person name="Dai N."/>
            <person name="Sheng W."/>
            <person name="Hou X."/>
            <person name="Wei L."/>
        </authorList>
    </citation>
    <scope>NUCLEOTIDE SEQUENCE</scope>
    <source>
        <strain evidence="3">G02</strain>
        <tissue evidence="3">Leaf</tissue>
    </source>
</reference>
<accession>A0AAW2S526</accession>
<dbReference type="AlphaFoldDB" id="A0AAW2S526"/>
<reference evidence="3" key="2">
    <citation type="journal article" date="2024" name="Plant">
        <title>Genomic evolution and insights into agronomic trait innovations of Sesamum species.</title>
        <authorList>
            <person name="Miao H."/>
            <person name="Wang L."/>
            <person name="Qu L."/>
            <person name="Liu H."/>
            <person name="Sun Y."/>
            <person name="Le M."/>
            <person name="Wang Q."/>
            <person name="Wei S."/>
            <person name="Zheng Y."/>
            <person name="Lin W."/>
            <person name="Duan Y."/>
            <person name="Cao H."/>
            <person name="Xiong S."/>
            <person name="Wang X."/>
            <person name="Wei L."/>
            <person name="Li C."/>
            <person name="Ma Q."/>
            <person name="Ju M."/>
            <person name="Zhao R."/>
            <person name="Li G."/>
            <person name="Mu C."/>
            <person name="Tian Q."/>
            <person name="Mei H."/>
            <person name="Zhang T."/>
            <person name="Gao T."/>
            <person name="Zhang H."/>
        </authorList>
    </citation>
    <scope>NUCLEOTIDE SEQUENCE</scope>
    <source>
        <strain evidence="3">G02</strain>
    </source>
</reference>
<evidence type="ECO:0000259" key="2">
    <source>
        <dbReference type="Pfam" id="PF14111"/>
    </source>
</evidence>
<name>A0AAW2S526_SESRA</name>
<dbReference type="PANTHER" id="PTHR31286">
    <property type="entry name" value="GLYCINE-RICH CELL WALL STRUCTURAL PROTEIN 1.8-LIKE"/>
    <property type="match status" value="1"/>
</dbReference>
<dbReference type="Pfam" id="PF14111">
    <property type="entry name" value="DUF4283"/>
    <property type="match status" value="1"/>
</dbReference>
<evidence type="ECO:0000256" key="1">
    <source>
        <dbReference type="SAM" id="MobiDB-lite"/>
    </source>
</evidence>
<evidence type="ECO:0000313" key="3">
    <source>
        <dbReference type="EMBL" id="KAL0386801.1"/>
    </source>
</evidence>
<feature type="region of interest" description="Disordered" evidence="1">
    <location>
        <begin position="456"/>
        <end position="476"/>
    </location>
</feature>
<proteinExistence type="predicted"/>